<keyword evidence="2" id="KW-0732">Signal</keyword>
<accession>A0A6B8M7J3</accession>
<name>A0A6B8M7J3_9HYPH</name>
<dbReference type="Proteomes" id="UP000422569">
    <property type="component" value="Chromosome"/>
</dbReference>
<dbReference type="AlphaFoldDB" id="A0A6B8M7J3"/>
<feature type="region of interest" description="Disordered" evidence="1">
    <location>
        <begin position="34"/>
        <end position="113"/>
    </location>
</feature>
<dbReference type="KEGG" id="mpar:F7D14_09195"/>
<dbReference type="RefSeq" id="WP_016922071.1">
    <property type="nucleotide sequence ID" value="NZ_CP044331.1"/>
</dbReference>
<evidence type="ECO:0000256" key="2">
    <source>
        <dbReference type="SAM" id="SignalP"/>
    </source>
</evidence>
<feature type="signal peptide" evidence="2">
    <location>
        <begin position="1"/>
        <end position="24"/>
    </location>
</feature>
<keyword evidence="4" id="KW-1185">Reference proteome</keyword>
<dbReference type="EMBL" id="CP044331">
    <property type="protein sequence ID" value="QGM97619.1"/>
    <property type="molecule type" value="Genomic_DNA"/>
</dbReference>
<feature type="chain" id="PRO_5025340494" description="Pentapeptide MXKDX repeat protein" evidence="2">
    <location>
        <begin position="25"/>
        <end position="113"/>
    </location>
</feature>
<protein>
    <recommendedName>
        <fullName evidence="5">Pentapeptide MXKDX repeat protein</fullName>
    </recommendedName>
</protein>
<evidence type="ECO:0008006" key="5">
    <source>
        <dbReference type="Google" id="ProtNLM"/>
    </source>
</evidence>
<evidence type="ECO:0000256" key="1">
    <source>
        <dbReference type="SAM" id="MobiDB-lite"/>
    </source>
</evidence>
<gene>
    <name evidence="3" type="ORF">F7D14_09195</name>
</gene>
<sequence length="113" mass="11776">MTRYKLLSMTFAGLLALGVSQAVADADVDGMDHSHLNHGVMGRASHEEMHSQQANAAVKQASDPNVEGMDHSKLNHGVLGSPSHQEAKGAPPAQAAPAGQSGSPTTIWKSPTR</sequence>
<evidence type="ECO:0000313" key="3">
    <source>
        <dbReference type="EMBL" id="QGM97619.1"/>
    </source>
</evidence>
<feature type="compositionally biased region" description="Low complexity" evidence="1">
    <location>
        <begin position="89"/>
        <end position="104"/>
    </location>
</feature>
<reference evidence="3 4" key="1">
    <citation type="submission" date="2019-09" db="EMBL/GenBank/DDBJ databases">
        <title>Isolation and complete genome sequencing of Methylocystis species.</title>
        <authorList>
            <person name="Rumah B.L."/>
            <person name="Stead C.E."/>
            <person name="Stevens B.C."/>
            <person name="Minton N.P."/>
            <person name="Grosse-Honebrink A."/>
            <person name="Zhang Y."/>
        </authorList>
    </citation>
    <scope>NUCLEOTIDE SEQUENCE [LARGE SCALE GENOMIC DNA]</scope>
    <source>
        <strain evidence="3 4">BRCS2</strain>
    </source>
</reference>
<proteinExistence type="predicted"/>
<evidence type="ECO:0000313" key="4">
    <source>
        <dbReference type="Proteomes" id="UP000422569"/>
    </source>
</evidence>
<organism evidence="3 4">
    <name type="scientific">Methylocystis parvus</name>
    <dbReference type="NCBI Taxonomy" id="134"/>
    <lineage>
        <taxon>Bacteria</taxon>
        <taxon>Pseudomonadati</taxon>
        <taxon>Pseudomonadota</taxon>
        <taxon>Alphaproteobacteria</taxon>
        <taxon>Hyphomicrobiales</taxon>
        <taxon>Methylocystaceae</taxon>
        <taxon>Methylocystis</taxon>
    </lineage>
</organism>